<dbReference type="InterPro" id="IPR018060">
    <property type="entry name" value="HTH_AraC"/>
</dbReference>
<dbReference type="AlphaFoldDB" id="A0A4Z0WDJ7"/>
<dbReference type="GO" id="GO:0032993">
    <property type="term" value="C:protein-DNA complex"/>
    <property type="evidence" value="ECO:0007669"/>
    <property type="project" value="TreeGrafter"/>
</dbReference>
<evidence type="ECO:0000256" key="6">
    <source>
        <dbReference type="ARBA" id="ARBA00022723"/>
    </source>
</evidence>
<dbReference type="SUPFAM" id="SSF57884">
    <property type="entry name" value="Ada DNA repair protein, N-terminal domain (N-Ada 10)"/>
    <property type="match status" value="1"/>
</dbReference>
<dbReference type="Proteomes" id="UP000297475">
    <property type="component" value="Unassembled WGS sequence"/>
</dbReference>
<dbReference type="InterPro" id="IPR010316">
    <property type="entry name" value="AlkA_N"/>
</dbReference>
<comment type="caution">
    <text evidence="15">The sequence shown here is derived from an EMBL/GenBank/DDBJ whole genome shotgun (WGS) entry which is preliminary data.</text>
</comment>
<dbReference type="OrthoDB" id="9811249at2"/>
<dbReference type="Gene3D" id="3.30.310.20">
    <property type="entry name" value="DNA-3-methyladenine glycosylase AlkA, N-terminal domain"/>
    <property type="match status" value="1"/>
</dbReference>
<evidence type="ECO:0000313" key="15">
    <source>
        <dbReference type="EMBL" id="TGG93216.1"/>
    </source>
</evidence>
<evidence type="ECO:0000256" key="2">
    <source>
        <dbReference type="ARBA" id="ARBA00001947"/>
    </source>
</evidence>
<proteinExistence type="predicted"/>
<evidence type="ECO:0000256" key="10">
    <source>
        <dbReference type="ARBA" id="ARBA00023125"/>
    </source>
</evidence>
<comment type="cofactor">
    <cofactor evidence="2">
        <name>Zn(2+)</name>
        <dbReference type="ChEBI" id="CHEBI:29105"/>
    </cofactor>
</comment>
<evidence type="ECO:0000256" key="3">
    <source>
        <dbReference type="ARBA" id="ARBA00012000"/>
    </source>
</evidence>
<dbReference type="Gene3D" id="3.40.10.10">
    <property type="entry name" value="DNA Methylphosphotriester Repair Domain"/>
    <property type="match status" value="1"/>
</dbReference>
<keyword evidence="16" id="KW-1185">Reference proteome</keyword>
<dbReference type="GO" id="GO:0005737">
    <property type="term" value="C:cytoplasm"/>
    <property type="evidence" value="ECO:0007669"/>
    <property type="project" value="TreeGrafter"/>
</dbReference>
<dbReference type="GO" id="GO:0008270">
    <property type="term" value="F:zinc ion binding"/>
    <property type="evidence" value="ECO:0007669"/>
    <property type="project" value="InterPro"/>
</dbReference>
<evidence type="ECO:0000256" key="8">
    <source>
        <dbReference type="ARBA" id="ARBA00022833"/>
    </source>
</evidence>
<dbReference type="RefSeq" id="WP_135482926.1">
    <property type="nucleotide sequence ID" value="NZ_SRMF01000003.1"/>
</dbReference>
<accession>A0A4Z0WDJ7</accession>
<evidence type="ECO:0000256" key="9">
    <source>
        <dbReference type="ARBA" id="ARBA00023015"/>
    </source>
</evidence>
<dbReference type="GO" id="GO:0032131">
    <property type="term" value="F:alkylated DNA binding"/>
    <property type="evidence" value="ECO:0007669"/>
    <property type="project" value="TreeGrafter"/>
</dbReference>
<dbReference type="EMBL" id="SRMF01000003">
    <property type="protein sequence ID" value="TGG93216.1"/>
    <property type="molecule type" value="Genomic_DNA"/>
</dbReference>
<dbReference type="PROSITE" id="PS01124">
    <property type="entry name" value="HTH_ARAC_FAMILY_2"/>
    <property type="match status" value="1"/>
</dbReference>
<dbReference type="SMART" id="SM01009">
    <property type="entry name" value="AlkA_N"/>
    <property type="match status" value="1"/>
</dbReference>
<keyword evidence="7" id="KW-0227">DNA damage</keyword>
<comment type="catalytic activity">
    <reaction evidence="1">
        <text>Hydrolysis of alkylated DNA, releasing 3-methyladenine, 3-methylguanine, 7-methylguanine and 7-methyladenine.</text>
        <dbReference type="EC" id="3.2.2.21"/>
    </reaction>
</comment>
<evidence type="ECO:0000256" key="1">
    <source>
        <dbReference type="ARBA" id="ARBA00000086"/>
    </source>
</evidence>
<sequence>MQTAHYQQARLTRDPRFDGRFFVAVTSTGIYCRPICPAPLPKEENVRYFDSAVAAAEAGFRPCLRCRPDSAPASWAWKGTDTTLERALRLIDEGALVQGSVSRLAERLGISSRYLTRLFQNGTGTSPKRYALYQQLLFAKSLLQQTGLPVAEVAFAAGFGSIRRFNDCFRERLQMTPSDLRRQPGKAGDNGELTLFLSYRPPYNWQHLRDFLRPRLIPGLEWITDHSYGRSLTLDNGQHGYFTATHDAARHGFRVALHLSQPTVLLPVVRTLRRLLDLDADSGCIDDHLRPLLASLGGPVPGLRLPGTLSLFEAGVRAILGQQVSVSAAHKLVAQLVEAYGQTGPGPTGEMRLFPSPEVLAETDLAELRLPGRRKQTLIDLACLFRDEPQTAADPGRWLQLSGIGPWTVQYARMRGLSESDIWLGGDLGVQRALRQHDVTFDPAAAAPWRSYLTLNLWSLT</sequence>
<dbReference type="SUPFAM" id="SSF55945">
    <property type="entry name" value="TATA-box binding protein-like"/>
    <property type="match status" value="1"/>
</dbReference>
<dbReference type="Pfam" id="PF00730">
    <property type="entry name" value="HhH-GPD"/>
    <property type="match status" value="1"/>
</dbReference>
<dbReference type="InterPro" id="IPR011257">
    <property type="entry name" value="DNA_glycosylase"/>
</dbReference>
<dbReference type="InterPro" id="IPR037046">
    <property type="entry name" value="AlkA_N_sf"/>
</dbReference>
<keyword evidence="5" id="KW-0808">Transferase</keyword>
<dbReference type="InterPro" id="IPR004026">
    <property type="entry name" value="Ada_DNA_repair_Zn-bd"/>
</dbReference>
<dbReference type="SUPFAM" id="SSF46689">
    <property type="entry name" value="Homeodomain-like"/>
    <property type="match status" value="2"/>
</dbReference>
<keyword evidence="9" id="KW-0805">Transcription regulation</keyword>
<dbReference type="PANTHER" id="PTHR43003">
    <property type="entry name" value="DNA-3-METHYLADENINE GLYCOSYLASE"/>
    <property type="match status" value="1"/>
</dbReference>
<dbReference type="GO" id="GO:0006307">
    <property type="term" value="P:DNA alkylation repair"/>
    <property type="evidence" value="ECO:0007669"/>
    <property type="project" value="TreeGrafter"/>
</dbReference>
<dbReference type="InterPro" id="IPR009057">
    <property type="entry name" value="Homeodomain-like_sf"/>
</dbReference>
<name>A0A4Z0WDJ7_9GAMM</name>
<dbReference type="GO" id="GO:0008725">
    <property type="term" value="F:DNA-3-methyladenine glycosylase activity"/>
    <property type="evidence" value="ECO:0007669"/>
    <property type="project" value="TreeGrafter"/>
</dbReference>
<dbReference type="Pfam" id="PF02805">
    <property type="entry name" value="Ada_Zn_binding"/>
    <property type="match status" value="1"/>
</dbReference>
<organism evidence="15 16">
    <name type="scientific">Natronospirillum operosum</name>
    <dbReference type="NCBI Taxonomy" id="2759953"/>
    <lineage>
        <taxon>Bacteria</taxon>
        <taxon>Pseudomonadati</taxon>
        <taxon>Pseudomonadota</taxon>
        <taxon>Gammaproteobacteria</taxon>
        <taxon>Oceanospirillales</taxon>
        <taxon>Natronospirillaceae</taxon>
        <taxon>Natronospirillum</taxon>
    </lineage>
</organism>
<dbReference type="Gene3D" id="1.10.340.30">
    <property type="entry name" value="Hypothetical protein, domain 2"/>
    <property type="match status" value="1"/>
</dbReference>
<dbReference type="GO" id="GO:0003700">
    <property type="term" value="F:DNA-binding transcription factor activity"/>
    <property type="evidence" value="ECO:0007669"/>
    <property type="project" value="InterPro"/>
</dbReference>
<dbReference type="GO" id="GO:0032259">
    <property type="term" value="P:methylation"/>
    <property type="evidence" value="ECO:0007669"/>
    <property type="project" value="UniProtKB-KW"/>
</dbReference>
<dbReference type="Pfam" id="PF12833">
    <property type="entry name" value="HTH_18"/>
    <property type="match status" value="1"/>
</dbReference>
<keyword evidence="8" id="KW-0862">Zinc</keyword>
<dbReference type="Pfam" id="PF06029">
    <property type="entry name" value="AlkA_N"/>
    <property type="match status" value="1"/>
</dbReference>
<dbReference type="EC" id="3.2.2.21" evidence="3"/>
<evidence type="ECO:0000256" key="13">
    <source>
        <dbReference type="ARBA" id="ARBA00023204"/>
    </source>
</evidence>
<keyword evidence="6" id="KW-0479">Metal-binding</keyword>
<dbReference type="PROSITE" id="PS00041">
    <property type="entry name" value="HTH_ARAC_FAMILY_1"/>
    <property type="match status" value="1"/>
</dbReference>
<dbReference type="SMART" id="SM00342">
    <property type="entry name" value="HTH_ARAC"/>
    <property type="match status" value="1"/>
</dbReference>
<evidence type="ECO:0000256" key="4">
    <source>
        <dbReference type="ARBA" id="ARBA00022603"/>
    </source>
</evidence>
<evidence type="ECO:0000256" key="12">
    <source>
        <dbReference type="ARBA" id="ARBA00023163"/>
    </source>
</evidence>
<dbReference type="Gene3D" id="1.10.10.60">
    <property type="entry name" value="Homeodomain-like"/>
    <property type="match status" value="1"/>
</dbReference>
<protein>
    <recommendedName>
        <fullName evidence="3">DNA-3-methyladenine glycosylase II</fullName>
        <ecNumber evidence="3">3.2.2.21</ecNumber>
    </recommendedName>
</protein>
<reference evidence="15 16" key="1">
    <citation type="submission" date="2019-04" db="EMBL/GenBank/DDBJ databases">
        <title>Natronospirillum operosus gen. nov., sp. nov., a haloalkaliphilic satellite isolated from decaying biomass of laboratory culture of cyanobacterium Geitlerinema sp. and proposal of Natronospirillaceae fam. nov. and Saccharospirillaceae fam. nov.</title>
        <authorList>
            <person name="Kevbrin V."/>
            <person name="Boltyanskaya Y."/>
            <person name="Koziaeva V."/>
            <person name="Grouzdev D.S."/>
            <person name="Park M."/>
            <person name="Cho J."/>
        </authorList>
    </citation>
    <scope>NUCLEOTIDE SEQUENCE [LARGE SCALE GENOMIC DNA]</scope>
    <source>
        <strain evidence="15 16">G-116</strain>
    </source>
</reference>
<dbReference type="InterPro" id="IPR003265">
    <property type="entry name" value="HhH-GPD_domain"/>
</dbReference>
<evidence type="ECO:0000256" key="11">
    <source>
        <dbReference type="ARBA" id="ARBA00023159"/>
    </source>
</evidence>
<dbReference type="GO" id="GO:0043565">
    <property type="term" value="F:sequence-specific DNA binding"/>
    <property type="evidence" value="ECO:0007669"/>
    <property type="project" value="InterPro"/>
</dbReference>
<dbReference type="GO" id="GO:0006285">
    <property type="term" value="P:base-excision repair, AP site formation"/>
    <property type="evidence" value="ECO:0007669"/>
    <property type="project" value="TreeGrafter"/>
</dbReference>
<dbReference type="FunFam" id="3.40.10.10:FF:000001">
    <property type="entry name" value="DNA-3-methyladenine glycosylase 2"/>
    <property type="match status" value="1"/>
</dbReference>
<evidence type="ECO:0000256" key="5">
    <source>
        <dbReference type="ARBA" id="ARBA00022679"/>
    </source>
</evidence>
<dbReference type="SMART" id="SM00478">
    <property type="entry name" value="ENDO3c"/>
    <property type="match status" value="1"/>
</dbReference>
<feature type="domain" description="HTH araC/xylS-type" evidence="14">
    <location>
        <begin position="85"/>
        <end position="183"/>
    </location>
</feature>
<dbReference type="GO" id="GO:0043916">
    <property type="term" value="F:DNA-7-methylguanine glycosylase activity"/>
    <property type="evidence" value="ECO:0007669"/>
    <property type="project" value="TreeGrafter"/>
</dbReference>
<keyword evidence="4" id="KW-0489">Methyltransferase</keyword>
<dbReference type="InterPro" id="IPR035451">
    <property type="entry name" value="Ada-like_dom_sf"/>
</dbReference>
<evidence type="ECO:0000259" key="14">
    <source>
        <dbReference type="PROSITE" id="PS01124"/>
    </source>
</evidence>
<keyword evidence="11" id="KW-0010">Activator</keyword>
<keyword evidence="10" id="KW-0238">DNA-binding</keyword>
<dbReference type="PANTHER" id="PTHR43003:SF13">
    <property type="entry name" value="DNA-3-METHYLADENINE GLYCOSYLASE 2"/>
    <property type="match status" value="1"/>
</dbReference>
<dbReference type="InterPro" id="IPR051912">
    <property type="entry name" value="Alkylbase_DNA_Glycosylase/TA"/>
</dbReference>
<keyword evidence="12" id="KW-0804">Transcription</keyword>
<evidence type="ECO:0000313" key="16">
    <source>
        <dbReference type="Proteomes" id="UP000297475"/>
    </source>
</evidence>
<dbReference type="SUPFAM" id="SSF48150">
    <property type="entry name" value="DNA-glycosylase"/>
    <property type="match status" value="1"/>
</dbReference>
<dbReference type="GO" id="GO:0008168">
    <property type="term" value="F:methyltransferase activity"/>
    <property type="evidence" value="ECO:0007669"/>
    <property type="project" value="UniProtKB-KW"/>
</dbReference>
<keyword evidence="13" id="KW-0234">DNA repair</keyword>
<evidence type="ECO:0000256" key="7">
    <source>
        <dbReference type="ARBA" id="ARBA00022763"/>
    </source>
</evidence>
<dbReference type="InterPro" id="IPR018062">
    <property type="entry name" value="HTH_AraC-typ_CS"/>
</dbReference>
<gene>
    <name evidence="15" type="ORF">E4656_09145</name>
</gene>